<feature type="domain" description="HTH merR-type" evidence="8">
    <location>
        <begin position="8"/>
        <end position="76"/>
    </location>
</feature>
<evidence type="ECO:0000313" key="9">
    <source>
        <dbReference type="EMBL" id="MBO1806375.1"/>
    </source>
</evidence>
<evidence type="ECO:0000256" key="3">
    <source>
        <dbReference type="ARBA" id="ARBA00023004"/>
    </source>
</evidence>
<keyword evidence="10" id="KW-1185">Reference proteome</keyword>
<organism evidence="9 10">
    <name type="scientific">Leucobacter ruminantium</name>
    <dbReference type="NCBI Taxonomy" id="1289170"/>
    <lineage>
        <taxon>Bacteria</taxon>
        <taxon>Bacillati</taxon>
        <taxon>Actinomycetota</taxon>
        <taxon>Actinomycetes</taxon>
        <taxon>Micrococcales</taxon>
        <taxon>Microbacteriaceae</taxon>
        <taxon>Leucobacter</taxon>
    </lineage>
</organism>
<proteinExistence type="predicted"/>
<dbReference type="GO" id="GO:0003700">
    <property type="term" value="F:DNA-binding transcription factor activity"/>
    <property type="evidence" value="ECO:0007669"/>
    <property type="project" value="InterPro"/>
</dbReference>
<keyword evidence="2" id="KW-0479">Metal-binding</keyword>
<keyword evidence="5" id="KW-0805">Transcription regulation</keyword>
<gene>
    <name evidence="9" type="primary">soxR</name>
    <name evidence="9" type="ORF">J4H91_13795</name>
</gene>
<dbReference type="GO" id="GO:0046872">
    <property type="term" value="F:metal ion binding"/>
    <property type="evidence" value="ECO:0007669"/>
    <property type="project" value="UniProtKB-KW"/>
</dbReference>
<dbReference type="InterPro" id="IPR000551">
    <property type="entry name" value="MerR-type_HTH_dom"/>
</dbReference>
<dbReference type="InterPro" id="IPR015358">
    <property type="entry name" value="Tscrpt_reg_MerR_DNA-bd"/>
</dbReference>
<protein>
    <submittedName>
        <fullName evidence="9">Redox-sensitive transcriptional activator SoxR</fullName>
    </submittedName>
</protein>
<dbReference type="SUPFAM" id="SSF46955">
    <property type="entry name" value="Putative DNA-binding domain"/>
    <property type="match status" value="1"/>
</dbReference>
<dbReference type="GO" id="GO:0051537">
    <property type="term" value="F:2 iron, 2 sulfur cluster binding"/>
    <property type="evidence" value="ECO:0007669"/>
    <property type="project" value="UniProtKB-KW"/>
</dbReference>
<evidence type="ECO:0000256" key="4">
    <source>
        <dbReference type="ARBA" id="ARBA00023014"/>
    </source>
</evidence>
<reference evidence="9" key="1">
    <citation type="submission" date="2021-03" db="EMBL/GenBank/DDBJ databases">
        <title>Leucobacter chromiisoli sp. nov., isolated from chromium-containing soil of chemical plant.</title>
        <authorList>
            <person name="Xu Z."/>
        </authorList>
    </citation>
    <scope>NUCLEOTIDE SEQUENCE</scope>
    <source>
        <strain evidence="9">A2</strain>
    </source>
</reference>
<dbReference type="PROSITE" id="PS50937">
    <property type="entry name" value="HTH_MERR_2"/>
    <property type="match status" value="1"/>
</dbReference>
<evidence type="ECO:0000256" key="7">
    <source>
        <dbReference type="ARBA" id="ARBA00023163"/>
    </source>
</evidence>
<evidence type="ECO:0000256" key="2">
    <source>
        <dbReference type="ARBA" id="ARBA00022723"/>
    </source>
</evidence>
<dbReference type="AlphaFoldDB" id="A0A939RV04"/>
<dbReference type="PRINTS" id="PR00040">
    <property type="entry name" value="HTHMERR"/>
</dbReference>
<dbReference type="InterPro" id="IPR010211">
    <property type="entry name" value="Redox-sen_tscrpt-act_SoxR"/>
</dbReference>
<name>A0A939RV04_9MICO</name>
<evidence type="ECO:0000256" key="5">
    <source>
        <dbReference type="ARBA" id="ARBA00023015"/>
    </source>
</evidence>
<dbReference type="InterPro" id="IPR009061">
    <property type="entry name" value="DNA-bd_dom_put_sf"/>
</dbReference>
<dbReference type="Gene3D" id="1.10.1660.10">
    <property type="match status" value="1"/>
</dbReference>
<keyword evidence="7" id="KW-0804">Transcription</keyword>
<keyword evidence="3" id="KW-0408">Iron</keyword>
<evidence type="ECO:0000256" key="1">
    <source>
        <dbReference type="ARBA" id="ARBA00022714"/>
    </source>
</evidence>
<dbReference type="SMART" id="SM00422">
    <property type="entry name" value="HTH_MERR"/>
    <property type="match status" value="1"/>
</dbReference>
<dbReference type="PANTHER" id="PTHR30204:SF0">
    <property type="entry name" value="REDOX-SENSITIVE TRANSCRIPTIONAL ACTIVATOR SOXR"/>
    <property type="match status" value="1"/>
</dbReference>
<dbReference type="Pfam" id="PF09278">
    <property type="entry name" value="MerR-DNA-bind"/>
    <property type="match status" value="1"/>
</dbReference>
<dbReference type="Pfam" id="PF00376">
    <property type="entry name" value="MerR"/>
    <property type="match status" value="1"/>
</dbReference>
<keyword evidence="1" id="KW-0001">2Fe-2S</keyword>
<keyword evidence="6" id="KW-0238">DNA-binding</keyword>
<dbReference type="PANTHER" id="PTHR30204">
    <property type="entry name" value="REDOX-CYCLING DRUG-SENSING TRANSCRIPTIONAL ACTIVATOR SOXR"/>
    <property type="match status" value="1"/>
</dbReference>
<dbReference type="EMBL" id="JAGDYL010000030">
    <property type="protein sequence ID" value="MBO1806375.1"/>
    <property type="molecule type" value="Genomic_DNA"/>
</dbReference>
<accession>A0A939RV04</accession>
<evidence type="ECO:0000256" key="6">
    <source>
        <dbReference type="ARBA" id="ARBA00023125"/>
    </source>
</evidence>
<sequence length="155" mass="17527">MAYAPTDLLTVGEVARRAGIATSAVRFYEDQGLISSVRTAGNQRRYPRYVLRRIGIISAARRFGIPLAEVSQVFDSLPENRMPGKADWRRISKRWHERLEVRRRELERLEEELVGCIGCGCLSLNTCRVLNPDDQLSAEGPGARRLQYPSEGDSH</sequence>
<keyword evidence="4" id="KW-0411">Iron-sulfur</keyword>
<dbReference type="RefSeq" id="WP_208046830.1">
    <property type="nucleotide sequence ID" value="NZ_JAGDYL010000030.1"/>
</dbReference>
<evidence type="ECO:0000313" key="10">
    <source>
        <dbReference type="Proteomes" id="UP000664398"/>
    </source>
</evidence>
<dbReference type="GO" id="GO:0003677">
    <property type="term" value="F:DNA binding"/>
    <property type="evidence" value="ECO:0007669"/>
    <property type="project" value="UniProtKB-KW"/>
</dbReference>
<dbReference type="PROSITE" id="PS00552">
    <property type="entry name" value="HTH_MERR_1"/>
    <property type="match status" value="1"/>
</dbReference>
<evidence type="ECO:0000259" key="8">
    <source>
        <dbReference type="PROSITE" id="PS50937"/>
    </source>
</evidence>
<dbReference type="Proteomes" id="UP000664398">
    <property type="component" value="Unassembled WGS sequence"/>
</dbReference>
<dbReference type="NCBIfam" id="TIGR01950">
    <property type="entry name" value="SoxR"/>
    <property type="match status" value="1"/>
</dbReference>
<dbReference type="InterPro" id="IPR047057">
    <property type="entry name" value="MerR_fam"/>
</dbReference>
<dbReference type="GO" id="GO:0006979">
    <property type="term" value="P:response to oxidative stress"/>
    <property type="evidence" value="ECO:0007669"/>
    <property type="project" value="InterPro"/>
</dbReference>
<comment type="caution">
    <text evidence="9">The sequence shown here is derived from an EMBL/GenBank/DDBJ whole genome shotgun (WGS) entry which is preliminary data.</text>
</comment>